<dbReference type="GO" id="GO:0051213">
    <property type="term" value="F:dioxygenase activity"/>
    <property type="evidence" value="ECO:0007669"/>
    <property type="project" value="UniProtKB-KW"/>
</dbReference>
<dbReference type="OrthoDB" id="8605522at2"/>
<dbReference type="EMBL" id="LR134516">
    <property type="protein sequence ID" value="VEJ20557.1"/>
    <property type="molecule type" value="Genomic_DNA"/>
</dbReference>
<dbReference type="Proteomes" id="UP000268229">
    <property type="component" value="Chromosome"/>
</dbReference>
<accession>A0A3S4Y9H8</accession>
<dbReference type="AlphaFoldDB" id="A0A3S4Y9H8"/>
<sequence length="73" mass="8166">MSALTELIETESPTVVAETLDFCLHECSIDEAPSVEEVAKWRDILRRRGGKFVRLAEVCQTWLEEEGEDAGIG</sequence>
<gene>
    <name evidence="1" type="ORF">NCTC12227_00264</name>
</gene>
<dbReference type="KEGG" id="nani:NCTC12227_00264"/>
<evidence type="ECO:0000313" key="1">
    <source>
        <dbReference type="EMBL" id="VEJ20557.1"/>
    </source>
</evidence>
<keyword evidence="2" id="KW-1185">Reference proteome</keyword>
<keyword evidence="1" id="KW-0223">Dioxygenase</keyword>
<keyword evidence="1" id="KW-0560">Oxidoreductase</keyword>
<protein>
    <submittedName>
        <fullName evidence="1">Ring dioxygenase subunit beta</fullName>
    </submittedName>
</protein>
<reference evidence="1 2" key="1">
    <citation type="submission" date="2018-12" db="EMBL/GenBank/DDBJ databases">
        <authorList>
            <consortium name="Pathogen Informatics"/>
        </authorList>
    </citation>
    <scope>NUCLEOTIDE SEQUENCE [LARGE SCALE GENOMIC DNA]</scope>
    <source>
        <strain evidence="1 2">NCTC12227</strain>
    </source>
</reference>
<organism evidence="1 2">
    <name type="scientific">Neisseria animaloris</name>
    <dbReference type="NCBI Taxonomy" id="326522"/>
    <lineage>
        <taxon>Bacteria</taxon>
        <taxon>Pseudomonadati</taxon>
        <taxon>Pseudomonadota</taxon>
        <taxon>Betaproteobacteria</taxon>
        <taxon>Neisseriales</taxon>
        <taxon>Neisseriaceae</taxon>
        <taxon>Neisseria</taxon>
    </lineage>
</organism>
<name>A0A3S4Y9H8_9NEIS</name>
<dbReference type="RefSeq" id="WP_126303838.1">
    <property type="nucleotide sequence ID" value="NZ_JBGNXI010000006.1"/>
</dbReference>
<evidence type="ECO:0000313" key="2">
    <source>
        <dbReference type="Proteomes" id="UP000268229"/>
    </source>
</evidence>
<proteinExistence type="predicted"/>